<feature type="transmembrane region" description="Helical" evidence="1">
    <location>
        <begin position="204"/>
        <end position="230"/>
    </location>
</feature>
<keyword evidence="1" id="KW-0472">Membrane</keyword>
<dbReference type="RefSeq" id="WP_341374784.1">
    <property type="nucleotide sequence ID" value="NZ_JBBUTF010000012.1"/>
</dbReference>
<sequence>MFTLLPASARAHAAMNSAWLLDVRADRVDARLTLPLVELQLALQAEQPQARLGQVLPPRQRLEASEAAELAAYLRRHVQLTDEQGRPWRIDWGPPRLSLPRDARDGRTDIELALQLRPPAEASLRRFRLHSDAISHQIINHRIELVLRSDWDSATFADRPRLIDTLDHGRTRALLDLGEAAPWQGWSAMFRLGLDHIAEGPDHLLFLLALLLPAGLGLGGPPVPGPATAAAGRPRRRWGAPLSLPDSLRRLLTVSLAFTIGHSLTLAATVLWGWRLPSAPVEVLIALSILVSAVHAWRPLMPPRAEPLAAGGFGLVHGLAFGATLGALGLDGLGLLAALAGFNLGVEAMQLLVLLAALPLVLLASRQALYARLRPALAAAAGAMALLWLWQRLPPLVSGWV</sequence>
<proteinExistence type="predicted"/>
<feature type="transmembrane region" description="Helical" evidence="1">
    <location>
        <begin position="279"/>
        <end position="297"/>
    </location>
</feature>
<comment type="caution">
    <text evidence="2">The sequence shown here is derived from an EMBL/GenBank/DDBJ whole genome shotgun (WGS) entry which is preliminary data.</text>
</comment>
<dbReference type="InterPro" id="IPR032809">
    <property type="entry name" value="Put_HupE_UreJ"/>
</dbReference>
<evidence type="ECO:0000256" key="1">
    <source>
        <dbReference type="SAM" id="Phobius"/>
    </source>
</evidence>
<name>A0ABU9BDB3_9BURK</name>
<dbReference type="Proteomes" id="UP001368500">
    <property type="component" value="Unassembled WGS sequence"/>
</dbReference>
<protein>
    <submittedName>
        <fullName evidence="2">HupE/UreJ family protein</fullName>
    </submittedName>
</protein>
<keyword evidence="3" id="KW-1185">Reference proteome</keyword>
<evidence type="ECO:0000313" key="3">
    <source>
        <dbReference type="Proteomes" id="UP001368500"/>
    </source>
</evidence>
<keyword evidence="1" id="KW-0812">Transmembrane</keyword>
<feature type="transmembrane region" description="Helical" evidence="1">
    <location>
        <begin position="376"/>
        <end position="393"/>
    </location>
</feature>
<feature type="transmembrane region" description="Helical" evidence="1">
    <location>
        <begin position="251"/>
        <end position="273"/>
    </location>
</feature>
<reference evidence="2 3" key="1">
    <citation type="submission" date="2024-04" db="EMBL/GenBank/DDBJ databases">
        <title>Novel species of the genus Ideonella isolated from streams.</title>
        <authorList>
            <person name="Lu H."/>
        </authorList>
    </citation>
    <scope>NUCLEOTIDE SEQUENCE [LARGE SCALE GENOMIC DNA]</scope>
    <source>
        <strain evidence="2 3">BYS139W</strain>
    </source>
</reference>
<dbReference type="EMBL" id="JBBUTF010000012">
    <property type="protein sequence ID" value="MEK8027000.1"/>
    <property type="molecule type" value="Genomic_DNA"/>
</dbReference>
<feature type="transmembrane region" description="Helical" evidence="1">
    <location>
        <begin position="309"/>
        <end position="330"/>
    </location>
</feature>
<dbReference type="Pfam" id="PF13795">
    <property type="entry name" value="HupE_UreJ_2"/>
    <property type="match status" value="1"/>
</dbReference>
<feature type="transmembrane region" description="Helical" evidence="1">
    <location>
        <begin position="336"/>
        <end position="364"/>
    </location>
</feature>
<accession>A0ABU9BDB3</accession>
<evidence type="ECO:0000313" key="2">
    <source>
        <dbReference type="EMBL" id="MEK8027000.1"/>
    </source>
</evidence>
<organism evidence="2 3">
    <name type="scientific">Pseudaquabacterium rugosum</name>
    <dbReference type="NCBI Taxonomy" id="2984194"/>
    <lineage>
        <taxon>Bacteria</taxon>
        <taxon>Pseudomonadati</taxon>
        <taxon>Pseudomonadota</taxon>
        <taxon>Betaproteobacteria</taxon>
        <taxon>Burkholderiales</taxon>
        <taxon>Sphaerotilaceae</taxon>
        <taxon>Pseudaquabacterium</taxon>
    </lineage>
</organism>
<gene>
    <name evidence="2" type="ORF">AACH11_13600</name>
</gene>
<keyword evidence="1" id="KW-1133">Transmembrane helix</keyword>